<dbReference type="InterPro" id="IPR017942">
    <property type="entry name" value="Lipid-bd_serum_glycop_N"/>
</dbReference>
<reference evidence="3" key="1">
    <citation type="submission" date="2022-11" db="UniProtKB">
        <authorList>
            <consortium name="WormBaseParasite"/>
        </authorList>
    </citation>
    <scope>IDENTIFICATION</scope>
</reference>
<dbReference type="InterPro" id="IPR032942">
    <property type="entry name" value="BPI/LBP/Plunc"/>
</dbReference>
<name>A0A914D6T3_9BILA</name>
<dbReference type="Gene3D" id="3.15.10.10">
    <property type="entry name" value="Bactericidal permeability-increasing protein, domain 1"/>
    <property type="match status" value="1"/>
</dbReference>
<dbReference type="PANTHER" id="PTHR10504">
    <property type="entry name" value="BACTERICIDAL PERMEABILITY-INCREASING BPI PROTEIN-RELATED"/>
    <property type="match status" value="1"/>
</dbReference>
<proteinExistence type="predicted"/>
<evidence type="ECO:0000259" key="1">
    <source>
        <dbReference type="Pfam" id="PF01273"/>
    </source>
</evidence>
<dbReference type="Proteomes" id="UP000887540">
    <property type="component" value="Unplaced"/>
</dbReference>
<dbReference type="AlphaFoldDB" id="A0A914D6T3"/>
<dbReference type="GO" id="GO:0008289">
    <property type="term" value="F:lipid binding"/>
    <property type="evidence" value="ECO:0007669"/>
    <property type="project" value="InterPro"/>
</dbReference>
<protein>
    <submittedName>
        <fullName evidence="3">Lipid-binding serum glycoprotein N-terminal domain-containing protein</fullName>
    </submittedName>
</protein>
<dbReference type="WBParaSite" id="ACRNAN_scaffold19451.g18841.t1">
    <property type="protein sequence ID" value="ACRNAN_scaffold19451.g18841.t1"/>
    <property type="gene ID" value="ACRNAN_scaffold19451.g18841"/>
</dbReference>
<evidence type="ECO:0000313" key="2">
    <source>
        <dbReference type="Proteomes" id="UP000887540"/>
    </source>
</evidence>
<dbReference type="InterPro" id="IPR017943">
    <property type="entry name" value="Bactericidal_perm-incr_a/b_dom"/>
</dbReference>
<feature type="domain" description="Lipid-binding serum glycoprotein N-terminal" evidence="1">
    <location>
        <begin position="17"/>
        <end position="153"/>
    </location>
</feature>
<sequence>MNYLTELASDALPGILQGMVLPTVEKSGLTVKQIVVTRFDRPDISAKYISGHGVQIEVTLPMAHINGDFKLDYFFSSKGQLRAVVQNLTIGMKVHIHRDMITDTNNVTVYECKVTHVPIELKFFGPETAGMELFEEMISSEIQDALSEQICLVPGLVKDFLEAERQEILTKYDPNDPSIATTVGPLFENYLCGI</sequence>
<dbReference type="PANTHER" id="PTHR10504:SF136">
    <property type="entry name" value="NOSE RESISTANT TO FLUOXETINE PROTEIN 5"/>
    <property type="match status" value="1"/>
</dbReference>
<dbReference type="Pfam" id="PF01273">
    <property type="entry name" value="LBP_BPI_CETP"/>
    <property type="match status" value="1"/>
</dbReference>
<evidence type="ECO:0000313" key="3">
    <source>
        <dbReference type="WBParaSite" id="ACRNAN_scaffold19451.g18841.t1"/>
    </source>
</evidence>
<accession>A0A914D6T3</accession>
<dbReference type="GO" id="GO:0005615">
    <property type="term" value="C:extracellular space"/>
    <property type="evidence" value="ECO:0007669"/>
    <property type="project" value="TreeGrafter"/>
</dbReference>
<keyword evidence="2" id="KW-1185">Reference proteome</keyword>
<organism evidence="2 3">
    <name type="scientific">Acrobeloides nanus</name>
    <dbReference type="NCBI Taxonomy" id="290746"/>
    <lineage>
        <taxon>Eukaryota</taxon>
        <taxon>Metazoa</taxon>
        <taxon>Ecdysozoa</taxon>
        <taxon>Nematoda</taxon>
        <taxon>Chromadorea</taxon>
        <taxon>Rhabditida</taxon>
        <taxon>Tylenchina</taxon>
        <taxon>Cephalobomorpha</taxon>
        <taxon>Cephaloboidea</taxon>
        <taxon>Cephalobidae</taxon>
        <taxon>Acrobeloides</taxon>
    </lineage>
</organism>
<dbReference type="SUPFAM" id="SSF55394">
    <property type="entry name" value="Bactericidal permeability-increasing protein, BPI"/>
    <property type="match status" value="1"/>
</dbReference>